<feature type="region of interest" description="Disordered" evidence="1">
    <location>
        <begin position="148"/>
        <end position="359"/>
    </location>
</feature>
<dbReference type="Proteomes" id="UP000224634">
    <property type="component" value="Unassembled WGS sequence"/>
</dbReference>
<evidence type="ECO:0000256" key="1">
    <source>
        <dbReference type="SAM" id="MobiDB-lite"/>
    </source>
</evidence>
<reference evidence="2 3" key="1">
    <citation type="submission" date="2017-10" db="EMBL/GenBank/DDBJ databases">
        <title>Comparative genomics in systemic dimorphic fungi from Ajellomycetaceae.</title>
        <authorList>
            <person name="Munoz J.F."/>
            <person name="Mcewen J.G."/>
            <person name="Clay O.K."/>
            <person name="Cuomo C.A."/>
        </authorList>
    </citation>
    <scope>NUCLEOTIDE SEQUENCE [LARGE SCALE GENOMIC DNA]</scope>
    <source>
        <strain evidence="2 3">UAMH7299</strain>
    </source>
</reference>
<dbReference type="AlphaFoldDB" id="A0A2B7Y5J8"/>
<sequence>MQERMGSEPVLCITKPIPAQHDKNSNSPSVRQCLYYLLHCTQADDSFKFKNPFPIDEWVTGDPNDIPQMQDPKTPMTKRSSPRDEFYRMTPAGRTEMSDSAPLQLHLWPSEKAYGAVLQFLSQQIHDVGPDPYVIINGKEIQVQIVDDSGGEEGEDDDNDDSTDSGTGKRPQDGCAPRKPSQKHDLPGPQEKSRGGQYLYDKLKWGVGSRSAGTPTGEWGQHARRDSSPGEDPSSRFFGSVPSPSPADRPGPKYPRQQHRPGHVSTRHEYSDPHPLQVGEQKFTSRDPGEESAERRARCIAEEKQRPKATDVEKNIAYHPNKDDDKGGKSRRRASSPSRATGKGGTPLSDGLSLLLRGC</sequence>
<organism evidence="2 3">
    <name type="scientific">Polytolypa hystricis (strain UAMH7299)</name>
    <dbReference type="NCBI Taxonomy" id="1447883"/>
    <lineage>
        <taxon>Eukaryota</taxon>
        <taxon>Fungi</taxon>
        <taxon>Dikarya</taxon>
        <taxon>Ascomycota</taxon>
        <taxon>Pezizomycotina</taxon>
        <taxon>Eurotiomycetes</taxon>
        <taxon>Eurotiomycetidae</taxon>
        <taxon>Onygenales</taxon>
        <taxon>Onygenales incertae sedis</taxon>
        <taxon>Polytolypa</taxon>
    </lineage>
</organism>
<dbReference type="EMBL" id="PDNA01000071">
    <property type="protein sequence ID" value="PGH16756.1"/>
    <property type="molecule type" value="Genomic_DNA"/>
</dbReference>
<comment type="caution">
    <text evidence="2">The sequence shown here is derived from an EMBL/GenBank/DDBJ whole genome shotgun (WGS) entry which is preliminary data.</text>
</comment>
<evidence type="ECO:0000313" key="3">
    <source>
        <dbReference type="Proteomes" id="UP000224634"/>
    </source>
</evidence>
<evidence type="ECO:0000313" key="2">
    <source>
        <dbReference type="EMBL" id="PGH16756.1"/>
    </source>
</evidence>
<protein>
    <submittedName>
        <fullName evidence="2">Uncharacterized protein</fullName>
    </submittedName>
</protein>
<name>A0A2B7Y5J8_POLH7</name>
<feature type="compositionally biased region" description="Pro residues" evidence="1">
    <location>
        <begin position="243"/>
        <end position="253"/>
    </location>
</feature>
<feature type="compositionally biased region" description="Acidic residues" evidence="1">
    <location>
        <begin position="149"/>
        <end position="163"/>
    </location>
</feature>
<feature type="region of interest" description="Disordered" evidence="1">
    <location>
        <begin position="60"/>
        <end position="84"/>
    </location>
</feature>
<feature type="compositionally biased region" description="Basic and acidic residues" evidence="1">
    <location>
        <begin position="182"/>
        <end position="194"/>
    </location>
</feature>
<proteinExistence type="predicted"/>
<accession>A0A2B7Y5J8</accession>
<gene>
    <name evidence="2" type="ORF">AJ80_05071</name>
</gene>
<feature type="compositionally biased region" description="Basic and acidic residues" evidence="1">
    <location>
        <begin position="283"/>
        <end position="328"/>
    </location>
</feature>
<keyword evidence="3" id="KW-1185">Reference proteome</keyword>